<dbReference type="Pfam" id="PF00378">
    <property type="entry name" value="ECH_1"/>
    <property type="match status" value="1"/>
</dbReference>
<dbReference type="GO" id="GO:0004165">
    <property type="term" value="F:delta(3)-delta(2)-enoyl-CoA isomerase activity"/>
    <property type="evidence" value="ECO:0007669"/>
    <property type="project" value="TreeGrafter"/>
</dbReference>
<dbReference type="Proteomes" id="UP000242875">
    <property type="component" value="Unassembled WGS sequence"/>
</dbReference>
<dbReference type="EMBL" id="MVBO01000019">
    <property type="protein sequence ID" value="OZJ05228.1"/>
    <property type="molecule type" value="Genomic_DNA"/>
</dbReference>
<accession>A0A261Y3T3</accession>
<dbReference type="AlphaFoldDB" id="A0A261Y3T3"/>
<dbReference type="GO" id="GO:0005777">
    <property type="term" value="C:peroxisome"/>
    <property type="evidence" value="ECO:0007669"/>
    <property type="project" value="TreeGrafter"/>
</dbReference>
<reference evidence="1 2" key="1">
    <citation type="journal article" date="2017" name="Mycologia">
        <title>Bifiguratus adelaidae, gen. et sp. nov., a new member of Mucoromycotina in endophytic and soil-dwelling habitats.</title>
        <authorList>
            <person name="Torres-Cruz T.J."/>
            <person name="Billingsley Tobias T.L."/>
            <person name="Almatruk M."/>
            <person name="Hesse C."/>
            <person name="Kuske C.R."/>
            <person name="Desiro A."/>
            <person name="Benucci G.M."/>
            <person name="Bonito G."/>
            <person name="Stajich J.E."/>
            <person name="Dunlap C."/>
            <person name="Arnold A.E."/>
            <person name="Porras-Alfaro A."/>
        </authorList>
    </citation>
    <scope>NUCLEOTIDE SEQUENCE [LARGE SCALE GENOMIC DNA]</scope>
    <source>
        <strain evidence="1 2">AZ0501</strain>
    </source>
</reference>
<evidence type="ECO:0000313" key="1">
    <source>
        <dbReference type="EMBL" id="OZJ05228.1"/>
    </source>
</evidence>
<evidence type="ECO:0008006" key="3">
    <source>
        <dbReference type="Google" id="ProtNLM"/>
    </source>
</evidence>
<dbReference type="Gene3D" id="3.90.226.10">
    <property type="entry name" value="2-enoyl-CoA Hydratase, Chain A, domain 1"/>
    <property type="match status" value="1"/>
</dbReference>
<dbReference type="InterPro" id="IPR001753">
    <property type="entry name" value="Enoyl-CoA_hydra/iso"/>
</dbReference>
<dbReference type="CDD" id="cd06558">
    <property type="entry name" value="crotonase-like"/>
    <property type="match status" value="1"/>
</dbReference>
<evidence type="ECO:0000313" key="2">
    <source>
        <dbReference type="Proteomes" id="UP000242875"/>
    </source>
</evidence>
<proteinExistence type="predicted"/>
<gene>
    <name evidence="1" type="ORF">BZG36_02314</name>
</gene>
<comment type="caution">
    <text evidence="1">The sequence shown here is derived from an EMBL/GenBank/DDBJ whole genome shotgun (WGS) entry which is preliminary data.</text>
</comment>
<sequence>MAFPRSFPAESPFCTLSRDGSVFILHMHKEDNRFSVESMSAILEALQVVEDAFHAEHTPCDFALVTTGEGKFFSNGLDINSALNTPGFFDLVHKFLARVLVFPIPTVAAINGHAFAGGCLLSFAHDVRVMRADKGYLCMNEIELPGPVGPGLAAILRYKIAPTPCRDLLLFAKRFNGEAALKEGMVDYTVKGEPAEILANAKQVARELGKKVQRGGWVYADLKREASHIIAIMYADILTNLRKPFHPSASFALSASKL</sequence>
<dbReference type="SUPFAM" id="SSF52096">
    <property type="entry name" value="ClpP/crotonase"/>
    <property type="match status" value="1"/>
</dbReference>
<protein>
    <recommendedName>
        <fullName evidence="3">Enoyl-CoA hydratase</fullName>
    </recommendedName>
</protein>
<dbReference type="PANTHER" id="PTHR11941">
    <property type="entry name" value="ENOYL-COA HYDRATASE-RELATED"/>
    <property type="match status" value="1"/>
</dbReference>
<dbReference type="GO" id="GO:0006635">
    <property type="term" value="P:fatty acid beta-oxidation"/>
    <property type="evidence" value="ECO:0007669"/>
    <property type="project" value="TreeGrafter"/>
</dbReference>
<keyword evidence="2" id="KW-1185">Reference proteome</keyword>
<name>A0A261Y3T3_9FUNG</name>
<organism evidence="1 2">
    <name type="scientific">Bifiguratus adelaidae</name>
    <dbReference type="NCBI Taxonomy" id="1938954"/>
    <lineage>
        <taxon>Eukaryota</taxon>
        <taxon>Fungi</taxon>
        <taxon>Fungi incertae sedis</taxon>
        <taxon>Mucoromycota</taxon>
        <taxon>Mucoromycotina</taxon>
        <taxon>Endogonomycetes</taxon>
        <taxon>Endogonales</taxon>
        <taxon>Endogonales incertae sedis</taxon>
        <taxon>Bifiguratus</taxon>
    </lineage>
</organism>
<dbReference type="OrthoDB" id="1696280at2759"/>
<dbReference type="PANTHER" id="PTHR11941:SF75">
    <property type="entry name" value="ENOYL-COA HYDRATASE_ISOMERASE FAMILY PROTEIN"/>
    <property type="match status" value="1"/>
</dbReference>
<dbReference type="InterPro" id="IPR029045">
    <property type="entry name" value="ClpP/crotonase-like_dom_sf"/>
</dbReference>